<proteinExistence type="predicted"/>
<dbReference type="InterPro" id="IPR027417">
    <property type="entry name" value="P-loop_NTPase"/>
</dbReference>
<dbReference type="EMBL" id="BARS01010672">
    <property type="protein sequence ID" value="GAF96141.1"/>
    <property type="molecule type" value="Genomic_DNA"/>
</dbReference>
<feature type="non-terminal residue" evidence="1">
    <location>
        <position position="299"/>
    </location>
</feature>
<organism evidence="1">
    <name type="scientific">marine sediment metagenome</name>
    <dbReference type="NCBI Taxonomy" id="412755"/>
    <lineage>
        <taxon>unclassified sequences</taxon>
        <taxon>metagenomes</taxon>
        <taxon>ecological metagenomes</taxon>
    </lineage>
</organism>
<name>X0U9Z9_9ZZZZ</name>
<evidence type="ECO:0000313" key="1">
    <source>
        <dbReference type="EMBL" id="GAF96141.1"/>
    </source>
</evidence>
<feature type="non-terminal residue" evidence="1">
    <location>
        <position position="1"/>
    </location>
</feature>
<dbReference type="Pfam" id="PF03237">
    <property type="entry name" value="Terminase_6N"/>
    <property type="match status" value="1"/>
</dbReference>
<dbReference type="AlphaFoldDB" id="X0U9Z9"/>
<gene>
    <name evidence="1" type="ORF">S01H1_19695</name>
</gene>
<comment type="caution">
    <text evidence="1">The sequence shown here is derived from an EMBL/GenBank/DDBJ whole genome shotgun (WGS) entry which is preliminary data.</text>
</comment>
<protein>
    <submittedName>
        <fullName evidence="1">Uncharacterized protein</fullName>
    </submittedName>
</protein>
<reference evidence="1" key="1">
    <citation type="journal article" date="2014" name="Front. Microbiol.">
        <title>High frequency of phylogenetically diverse reductive dehalogenase-homologous genes in deep subseafloor sedimentary metagenomes.</title>
        <authorList>
            <person name="Kawai M."/>
            <person name="Futagami T."/>
            <person name="Toyoda A."/>
            <person name="Takaki Y."/>
            <person name="Nishi S."/>
            <person name="Hori S."/>
            <person name="Arai W."/>
            <person name="Tsubouchi T."/>
            <person name="Morono Y."/>
            <person name="Uchiyama I."/>
            <person name="Ito T."/>
            <person name="Fujiyama A."/>
            <person name="Inagaki F."/>
            <person name="Takami H."/>
        </authorList>
    </citation>
    <scope>NUCLEOTIDE SEQUENCE</scope>
    <source>
        <strain evidence="1">Expedition CK06-06</strain>
    </source>
</reference>
<sequence>PFQLVFTTGAVVYCGGMKENEVMSWEGPNVNWAHFDEPRRHKTAAALKVLDGRVRIPMGGYMPQLWLTTTPRKHWLFEFFGPWEGGDPDPRAAFKADSLVVTLLTLDNEENLEPGFVAKRRQSLTEAEARVLLEAEWEDIEDTQHFLPSMTLWDLCQAEIPALTKNEPMVVALDAPEGTNESGQASSFGMVGVTRDPRNHDSVAVRFVGEWKAPQGGILDFGAENGPEWMLRKLCKDWDVTQVAYDPYNLHHMVTDLNNENMAWFFKFPQGARRLEADKQLLDLILQRRIVHNGDAALK</sequence>
<dbReference type="Gene3D" id="3.40.50.300">
    <property type="entry name" value="P-loop containing nucleotide triphosphate hydrolases"/>
    <property type="match status" value="1"/>
</dbReference>
<accession>X0U9Z9</accession>